<protein>
    <recommendedName>
        <fullName evidence="11">Protein translocase subunit SecA</fullName>
    </recommendedName>
</protein>
<keyword evidence="3" id="KW-0811">Translocation</keyword>
<dbReference type="InterPro" id="IPR001650">
    <property type="entry name" value="Helicase_C-like"/>
</dbReference>
<dbReference type="Gene3D" id="3.90.1440.10">
    <property type="entry name" value="SecA, preprotein cross-linking domain"/>
    <property type="match status" value="1"/>
</dbReference>
<keyword evidence="2" id="KW-0653">Protein transport</keyword>
<evidence type="ECO:0008006" key="11">
    <source>
        <dbReference type="Google" id="ProtNLM"/>
    </source>
</evidence>
<feature type="transmembrane region" description="Helical" evidence="5">
    <location>
        <begin position="1384"/>
        <end position="1405"/>
    </location>
</feature>
<dbReference type="InterPro" id="IPR027417">
    <property type="entry name" value="P-loop_NTPase"/>
</dbReference>
<sequence length="1762" mass="201873">MDRAGINSVRNARQRILDMIQTPDQTFEIHEKTINKFLAGEIFEKEDMLEEAKKQMGTYNHDFEKQFRLIENFENFDVALEDFQIETEQLHVLVYGKPIKRWVMICVVQENVEENVKTTVFYKDPCGDKIPSRLFDRLKEKYPSVEVINNEIEQQQVDDEPSYGPSTLRNIGILLKHWNDKKNKLSDFSTILFPLLDDLKNQQFQFVIKESDVLKENKRFLEELKGFLRELPKDLAKQVKQYAETLDNGSEIDIEDFRPSENKNQKQFFSEADIEEFQNNYESKDQDDHGIRIEKEFPEEINKLNNIFKIIGQMKVDKNLLAVLKTISEKLEIDYEDLRSFYEQQIGPAEQEESERKLASDDIDEIAKNLPEMRTGSECIDCATLDQIMAEVVIGMDKVDSTTEADEDDDDDDDYEKNHLKAKYFAVEEAYEAVWKDSTITDIHAWAVKTKGRLDTSEESVCEAIAIMDRAFNLVTGGYRLRIPQILSVIIFLHGNRVQGRLSQIKTGEGKTIIVALLAIVKCLQGHTVDVLTSSPILAQEGVDETRTLLSVFGLTVATNNRPTDDESKYTGACYEADVLYGTIGNFQFDYLKESLDGDDVRHKRKFDIVILDEVDSMLIDNGGHVAKLANPYPGMECLRYVYLEIWKKLHDAENEYVEETQREIQKIIDSYDDLKEAEVRYAEYEKRRLAKEREILKGKIRASGPIDMSFVPEHLKTYVSSQLETWMKNAIHAKYSCKEHKQYRFITDKSGEKKIAPVDYLNTGVTMRNTIWSKGLHQFVQIKHNLQLTFETLTSSFVSNIGYIKLYKSENIYGMTGTLGSRAEQELLSSIYDVDYAKIPTFRRKNFEELAGIVVDDEIWASQVAIEILAKTDDARAVLAIFETQDDLFEVEHNLRILQPEGVRIRLYSSEEHADQTKERANVGDVILATNIAGRGTNFKTTKVVEGNGGLHVMVGFLPVNLRVEGQAFGRTSRQGNNGTAQLILRKSETEQIGMKGDENINFVAIKDKRDQLERERLYQIRHGLVKELTFKDELYRLFADLHRELKRNKSTEEYDYVLKDLKEFWANWLEKKQFRSHNIDTEASVVFEEFKKEARSNIEGKIRHNPYYAIALADFFLENGNTAKAKTYLETAMEISDEKNVPGAHMKMFEVYIEQANAFYYQILQVVEDFLKLSLAEKDPNLSGAKSSIKTARGDLTKEIDHIEKLLDDPKFIDIINADEEDAGLLKHLKARLYCLKIHCGNIDEVLKQLNQNHLKVALESRTPANLKNLLVMMEKSEDRELLSDVDIVDFESVGMNIIYSVKTANTIPDELRTKSLVLIGGGVVALGVGLVFFPIFPMMSTLAATLLSDAVVDLAMAVLFGQKSDETLGDYVKANLISMGASMLTFGIGAIVQVVKVIKLVIKLARKFSRNALKSFALKSLAKESVKSVRQLHSRVSQRLTVVKFNRLPNRKQLAELKRLLNSNLTKELKNLGGMKKLEQLRKMECRAKAKKLSELFKEGLVKIGKETARKLKETIYNDVIIPTIARKVTGDLIDKINAMIEESIRSNKKLMEKLRTSDFAQIQETVDRFAAQDLTKHHPIVNVANKLREKKQKKVVEFLKEARELTEKNAELIRYVKGFANYLEKHLKPAGCDNDVEDVVEKICITLQEKIFSLWCNILKSNIAMVGSMAKETKKAIKDKKIADEVLIGGAETALQVVVHVHQYYAIFGLVENAPLVDVTRQYRMLRLIYHDDPTKSQLETFEKAYQHILNTHPMRNI</sequence>
<dbReference type="GO" id="GO:0006605">
    <property type="term" value="P:protein targeting"/>
    <property type="evidence" value="ECO:0007669"/>
    <property type="project" value="InterPro"/>
</dbReference>
<evidence type="ECO:0000313" key="10">
    <source>
        <dbReference type="Proteomes" id="UP001168821"/>
    </source>
</evidence>
<name>A0AA38II93_9CUCU</name>
<keyword evidence="4" id="KW-0175">Coiled coil</keyword>
<evidence type="ECO:0000256" key="1">
    <source>
        <dbReference type="ARBA" id="ARBA00022490"/>
    </source>
</evidence>
<comment type="caution">
    <text evidence="9">The sequence shown here is derived from an EMBL/GenBank/DDBJ whole genome shotgun (WGS) entry which is preliminary data.</text>
</comment>
<proteinExistence type="predicted"/>
<keyword evidence="5" id="KW-0472">Membrane</keyword>
<organism evidence="9 10">
    <name type="scientific">Zophobas morio</name>
    <dbReference type="NCBI Taxonomy" id="2755281"/>
    <lineage>
        <taxon>Eukaryota</taxon>
        <taxon>Metazoa</taxon>
        <taxon>Ecdysozoa</taxon>
        <taxon>Arthropoda</taxon>
        <taxon>Hexapoda</taxon>
        <taxon>Insecta</taxon>
        <taxon>Pterygota</taxon>
        <taxon>Neoptera</taxon>
        <taxon>Endopterygota</taxon>
        <taxon>Coleoptera</taxon>
        <taxon>Polyphaga</taxon>
        <taxon>Cucujiformia</taxon>
        <taxon>Tenebrionidae</taxon>
        <taxon>Zophobas</taxon>
    </lineage>
</organism>
<dbReference type="GO" id="GO:0006886">
    <property type="term" value="P:intracellular protein transport"/>
    <property type="evidence" value="ECO:0007669"/>
    <property type="project" value="InterPro"/>
</dbReference>
<feature type="transmembrane region" description="Helical" evidence="5">
    <location>
        <begin position="1345"/>
        <end position="1364"/>
    </location>
</feature>
<gene>
    <name evidence="9" type="ORF">Zmor_016229</name>
</gene>
<evidence type="ECO:0000259" key="6">
    <source>
        <dbReference type="PROSITE" id="PS51192"/>
    </source>
</evidence>
<dbReference type="PROSITE" id="PS51196">
    <property type="entry name" value="SECA_MOTOR_DEAD"/>
    <property type="match status" value="1"/>
</dbReference>
<dbReference type="InterPro" id="IPR014018">
    <property type="entry name" value="SecA_motor_DEAD"/>
</dbReference>
<feature type="domain" description="Helicase ATP-binding" evidence="6">
    <location>
        <begin position="492"/>
        <end position="650"/>
    </location>
</feature>
<accession>A0AA38II93</accession>
<evidence type="ECO:0000256" key="3">
    <source>
        <dbReference type="ARBA" id="ARBA00023010"/>
    </source>
</evidence>
<dbReference type="SUPFAM" id="SSF52540">
    <property type="entry name" value="P-loop containing nucleoside triphosphate hydrolases"/>
    <property type="match status" value="2"/>
</dbReference>
<dbReference type="InterPro" id="IPR014001">
    <property type="entry name" value="Helicase_ATP-bd"/>
</dbReference>
<dbReference type="Gene3D" id="3.40.50.300">
    <property type="entry name" value="P-loop containing nucleotide triphosphate hydrolases"/>
    <property type="match status" value="2"/>
</dbReference>
<dbReference type="InterPro" id="IPR011115">
    <property type="entry name" value="SecA_DEAD"/>
</dbReference>
<dbReference type="GO" id="GO:0016020">
    <property type="term" value="C:membrane"/>
    <property type="evidence" value="ECO:0007669"/>
    <property type="project" value="InterPro"/>
</dbReference>
<keyword evidence="2" id="KW-0813">Transport</keyword>
<dbReference type="GO" id="GO:0005524">
    <property type="term" value="F:ATP binding"/>
    <property type="evidence" value="ECO:0007669"/>
    <property type="project" value="InterPro"/>
</dbReference>
<evidence type="ECO:0000256" key="5">
    <source>
        <dbReference type="SAM" id="Phobius"/>
    </source>
</evidence>
<keyword evidence="10" id="KW-1185">Reference proteome</keyword>
<reference evidence="9" key="1">
    <citation type="journal article" date="2023" name="G3 (Bethesda)">
        <title>Whole genome assemblies of Zophobas morio and Tenebrio molitor.</title>
        <authorList>
            <person name="Kaur S."/>
            <person name="Stinson S.A."/>
            <person name="diCenzo G.C."/>
        </authorList>
    </citation>
    <scope>NUCLEOTIDE SEQUENCE</scope>
    <source>
        <strain evidence="9">QUZm001</strain>
    </source>
</reference>
<dbReference type="PANTHER" id="PTHR30612">
    <property type="entry name" value="SECA INNER MEMBRANE COMPONENT OF SEC PROTEIN SECRETION SYSTEM"/>
    <property type="match status" value="1"/>
</dbReference>
<evidence type="ECO:0000259" key="7">
    <source>
        <dbReference type="PROSITE" id="PS51194"/>
    </source>
</evidence>
<dbReference type="EMBL" id="JALNTZ010000004">
    <property type="protein sequence ID" value="KAJ3657212.1"/>
    <property type="molecule type" value="Genomic_DNA"/>
</dbReference>
<dbReference type="InterPro" id="IPR000185">
    <property type="entry name" value="SecA"/>
</dbReference>
<dbReference type="Proteomes" id="UP001168821">
    <property type="component" value="Unassembled WGS sequence"/>
</dbReference>
<dbReference type="SMART" id="SM00957">
    <property type="entry name" value="SecA_DEAD"/>
    <property type="match status" value="1"/>
</dbReference>
<dbReference type="PANTHER" id="PTHR30612:SF0">
    <property type="entry name" value="CHLOROPLAST PROTEIN-TRANSPORTING ATPASE"/>
    <property type="match status" value="1"/>
</dbReference>
<dbReference type="PROSITE" id="PS51194">
    <property type="entry name" value="HELICASE_CTER"/>
    <property type="match status" value="1"/>
</dbReference>
<feature type="transmembrane region" description="Helical" evidence="5">
    <location>
        <begin position="1319"/>
        <end position="1338"/>
    </location>
</feature>
<evidence type="ECO:0000256" key="4">
    <source>
        <dbReference type="SAM" id="Coils"/>
    </source>
</evidence>
<dbReference type="PRINTS" id="PR00906">
    <property type="entry name" value="SECA"/>
</dbReference>
<dbReference type="SUPFAM" id="SSF46565">
    <property type="entry name" value="Chaperone J-domain"/>
    <property type="match status" value="1"/>
</dbReference>
<feature type="domain" description="SecA family profile" evidence="8">
    <location>
        <begin position="374"/>
        <end position="1018"/>
    </location>
</feature>
<keyword evidence="5" id="KW-1133">Transmembrane helix</keyword>
<keyword evidence="5" id="KW-0812">Transmembrane</keyword>
<dbReference type="GO" id="GO:0017038">
    <property type="term" value="P:protein import"/>
    <property type="evidence" value="ECO:0007669"/>
    <property type="project" value="InterPro"/>
</dbReference>
<keyword evidence="1" id="KW-0963">Cytoplasm</keyword>
<dbReference type="PROSITE" id="PS51192">
    <property type="entry name" value="HELICASE_ATP_BIND_1"/>
    <property type="match status" value="1"/>
</dbReference>
<feature type="domain" description="Helicase C-terminal" evidence="7">
    <location>
        <begin position="865"/>
        <end position="1031"/>
    </location>
</feature>
<evidence type="ECO:0000256" key="2">
    <source>
        <dbReference type="ARBA" id="ARBA00022927"/>
    </source>
</evidence>
<evidence type="ECO:0000259" key="8">
    <source>
        <dbReference type="PROSITE" id="PS51196"/>
    </source>
</evidence>
<dbReference type="InterPro" id="IPR036869">
    <property type="entry name" value="J_dom_sf"/>
</dbReference>
<dbReference type="Pfam" id="PF07517">
    <property type="entry name" value="SecA_DEAD"/>
    <property type="match status" value="1"/>
</dbReference>
<evidence type="ECO:0000313" key="9">
    <source>
        <dbReference type="EMBL" id="KAJ3657212.1"/>
    </source>
</evidence>
<feature type="coiled-coil region" evidence="4">
    <location>
        <begin position="658"/>
        <end position="695"/>
    </location>
</feature>